<evidence type="ECO:0000313" key="8">
    <source>
        <dbReference type="Proteomes" id="UP000198795"/>
    </source>
</evidence>
<proteinExistence type="inferred from homology"/>
<evidence type="ECO:0000259" key="6">
    <source>
        <dbReference type="PROSITE" id="PS50931"/>
    </source>
</evidence>
<comment type="caution">
    <text evidence="7">The sequence shown here is derived from an EMBL/GenBank/DDBJ whole genome shotgun (WGS) entry which is preliminary data.</text>
</comment>
<protein>
    <submittedName>
        <fullName evidence="7">Transcriptional regulator, LysR family</fullName>
    </submittedName>
</protein>
<evidence type="ECO:0000256" key="4">
    <source>
        <dbReference type="ARBA" id="ARBA00023163"/>
    </source>
</evidence>
<dbReference type="SUPFAM" id="SSF46785">
    <property type="entry name" value="Winged helix' DNA-binding domain"/>
    <property type="match status" value="1"/>
</dbReference>
<keyword evidence="3" id="KW-0238">DNA-binding</keyword>
<feature type="region of interest" description="Disordered" evidence="5">
    <location>
        <begin position="300"/>
        <end position="349"/>
    </location>
</feature>
<dbReference type="InterPro" id="IPR005119">
    <property type="entry name" value="LysR_subst-bd"/>
</dbReference>
<dbReference type="InterPro" id="IPR000847">
    <property type="entry name" value="LysR_HTH_N"/>
</dbReference>
<dbReference type="Pfam" id="PF00126">
    <property type="entry name" value="HTH_1"/>
    <property type="match status" value="1"/>
</dbReference>
<keyword evidence="8" id="KW-1185">Reference proteome</keyword>
<gene>
    <name evidence="7" type="ORF">SAMN04488061_0851</name>
</gene>
<evidence type="ECO:0000256" key="1">
    <source>
        <dbReference type="ARBA" id="ARBA00009437"/>
    </source>
</evidence>
<evidence type="ECO:0000256" key="5">
    <source>
        <dbReference type="SAM" id="MobiDB-lite"/>
    </source>
</evidence>
<evidence type="ECO:0000313" key="7">
    <source>
        <dbReference type="EMBL" id="SDO30821.1"/>
    </source>
</evidence>
<dbReference type="RefSeq" id="WP_090226786.1">
    <property type="nucleotide sequence ID" value="NZ_FNJC01000001.1"/>
</dbReference>
<keyword evidence="2" id="KW-0805">Transcription regulation</keyword>
<dbReference type="InterPro" id="IPR036390">
    <property type="entry name" value="WH_DNA-bd_sf"/>
</dbReference>
<dbReference type="CDD" id="cd08422">
    <property type="entry name" value="PBP2_CrgA_like"/>
    <property type="match status" value="1"/>
</dbReference>
<dbReference type="EMBL" id="FNJC01000001">
    <property type="protein sequence ID" value="SDO30821.1"/>
    <property type="molecule type" value="Genomic_DNA"/>
</dbReference>
<feature type="compositionally biased region" description="Basic residues" evidence="5">
    <location>
        <begin position="334"/>
        <end position="349"/>
    </location>
</feature>
<dbReference type="PROSITE" id="PS50931">
    <property type="entry name" value="HTH_LYSR"/>
    <property type="match status" value="1"/>
</dbReference>
<dbReference type="InterPro" id="IPR036388">
    <property type="entry name" value="WH-like_DNA-bd_sf"/>
</dbReference>
<dbReference type="PANTHER" id="PTHR30537">
    <property type="entry name" value="HTH-TYPE TRANSCRIPTIONAL REGULATOR"/>
    <property type="match status" value="1"/>
</dbReference>
<organism evidence="7 8">
    <name type="scientific">Filomicrobium insigne</name>
    <dbReference type="NCBI Taxonomy" id="418854"/>
    <lineage>
        <taxon>Bacteria</taxon>
        <taxon>Pseudomonadati</taxon>
        <taxon>Pseudomonadota</taxon>
        <taxon>Alphaproteobacteria</taxon>
        <taxon>Hyphomicrobiales</taxon>
        <taxon>Hyphomicrobiaceae</taxon>
        <taxon>Filomicrobium</taxon>
    </lineage>
</organism>
<dbReference type="SUPFAM" id="SSF53850">
    <property type="entry name" value="Periplasmic binding protein-like II"/>
    <property type="match status" value="1"/>
</dbReference>
<reference evidence="7 8" key="1">
    <citation type="submission" date="2016-10" db="EMBL/GenBank/DDBJ databases">
        <authorList>
            <person name="Varghese N."/>
            <person name="Submissions S."/>
        </authorList>
    </citation>
    <scope>NUCLEOTIDE SEQUENCE [LARGE SCALE GENOMIC DNA]</scope>
    <source>
        <strain evidence="7 8">CGMCC 1.6497</strain>
    </source>
</reference>
<dbReference type="Pfam" id="PF03466">
    <property type="entry name" value="LysR_substrate"/>
    <property type="match status" value="1"/>
</dbReference>
<dbReference type="PANTHER" id="PTHR30537:SF5">
    <property type="entry name" value="HTH-TYPE TRANSCRIPTIONAL ACTIVATOR TTDR-RELATED"/>
    <property type="match status" value="1"/>
</dbReference>
<name>A0A1H0IIG8_9HYPH</name>
<dbReference type="Gene3D" id="3.40.190.290">
    <property type="match status" value="1"/>
</dbReference>
<feature type="domain" description="HTH lysR-type" evidence="6">
    <location>
        <begin position="1"/>
        <end position="58"/>
    </location>
</feature>
<comment type="similarity">
    <text evidence="1">Belongs to the LysR transcriptional regulatory family.</text>
</comment>
<accession>A0A1H0IIG8</accession>
<keyword evidence="4" id="KW-0804">Transcription</keyword>
<dbReference type="Proteomes" id="UP000198795">
    <property type="component" value="Unassembled WGS sequence"/>
</dbReference>
<dbReference type="InterPro" id="IPR058163">
    <property type="entry name" value="LysR-type_TF_proteobact-type"/>
</dbReference>
<sequence length="349" mass="38845">MDIQDLRIFTRVAAMQNLSAVGTEMSLTPGTISKRLQALEDELSVRLFDRTTRSIRITEEGALFLEHVDRILAELELARASVDGNVKSPRGKLKISAPVHIGGREVGEGISSFMRQHPEIEIHAELTDRNVSLQEEGFDVAIKTGVLADSALIAKRLATNPHVIAASQVYLDKHGVPKTPNELERHCCLVHGEDWAWPFARRNAQRSVRVTGRLRTNDDRLLMRAALDGHGLIRVSSGRVRSALADGRLRTVLEDYDTTGDSAVWAVYPRNRHMLPRLRSFVDFFAAWTRAAVDEDHQCKDVPVSSDGGRIRSAKENQQAAAPQPTRSKTPAPARKRAPRPRKKTAKRA</sequence>
<evidence type="ECO:0000256" key="3">
    <source>
        <dbReference type="ARBA" id="ARBA00023125"/>
    </source>
</evidence>
<dbReference type="Gene3D" id="1.10.10.10">
    <property type="entry name" value="Winged helix-like DNA-binding domain superfamily/Winged helix DNA-binding domain"/>
    <property type="match status" value="1"/>
</dbReference>
<evidence type="ECO:0000256" key="2">
    <source>
        <dbReference type="ARBA" id="ARBA00023015"/>
    </source>
</evidence>
<feature type="compositionally biased region" description="Polar residues" evidence="5">
    <location>
        <begin position="316"/>
        <end position="328"/>
    </location>
</feature>